<dbReference type="EMBL" id="CM024799">
    <property type="protein sequence ID" value="KAG8013702.1"/>
    <property type="molecule type" value="Genomic_DNA"/>
</dbReference>
<comment type="caution">
    <text evidence="1">The sequence shown here is derived from an EMBL/GenBank/DDBJ whole genome shotgun (WGS) entry which is preliminary data.</text>
</comment>
<feature type="non-terminal residue" evidence="1">
    <location>
        <position position="327"/>
    </location>
</feature>
<proteinExistence type="predicted"/>
<gene>
    <name evidence="1" type="ORF">GBF38_022328</name>
</gene>
<keyword evidence="2" id="KW-1185">Reference proteome</keyword>
<accession>A0ACB7FGS0</accession>
<name>A0ACB7FGS0_NIBAL</name>
<evidence type="ECO:0000313" key="1">
    <source>
        <dbReference type="EMBL" id="KAG8013702.1"/>
    </source>
</evidence>
<dbReference type="Proteomes" id="UP000805704">
    <property type="component" value="Chromosome 11"/>
</dbReference>
<reference evidence="1" key="1">
    <citation type="submission" date="2020-04" db="EMBL/GenBank/DDBJ databases">
        <title>A chromosome-scale assembly and high-density genetic map of the yellow drum (Nibea albiflora) genome.</title>
        <authorList>
            <person name="Xu D."/>
            <person name="Zhang W."/>
            <person name="Chen R."/>
            <person name="Tan P."/>
            <person name="Wang L."/>
            <person name="Song H."/>
            <person name="Tian L."/>
            <person name="Zhu Q."/>
            <person name="Wang B."/>
        </authorList>
    </citation>
    <scope>NUCLEOTIDE SEQUENCE</scope>
    <source>
        <strain evidence="1">ZJHYS-2018</strain>
    </source>
</reference>
<sequence length="327" mass="36584">MLAKVEYGGVQKYIKIPQIDENFDFQKFLQDIAITLDESDSSVLLDPSPASPASTPDFLAQSPASSISSDSTNILPTTKNRKRAMKDLDRDEARQIEQDFSMMFGDHVSGRFLARWSSDFKHRVITECQSLPSSPYVDELLAASNLEVENDYSSLQFSGSSSLNRTMLFLIVSVINLVISFDFLSEDENATLPDKAGPGETGTVSSLQGSPSPRTSTPVVKKILQLPSPPEYVIYTDTELARKHHFEMACTGREGESAMSKELRCRLVRNTVTSMISILRASHQGEELRYPSKHEVTAMAKRLVEYYPMLQDKDEPIKHVCDDNFSH</sequence>
<protein>
    <submittedName>
        <fullName evidence="1">Uncharacterized protein</fullName>
    </submittedName>
</protein>
<organism evidence="1 2">
    <name type="scientific">Nibea albiflora</name>
    <name type="common">Yellow drum</name>
    <name type="synonym">Corvina albiflora</name>
    <dbReference type="NCBI Taxonomy" id="240163"/>
    <lineage>
        <taxon>Eukaryota</taxon>
        <taxon>Metazoa</taxon>
        <taxon>Chordata</taxon>
        <taxon>Craniata</taxon>
        <taxon>Vertebrata</taxon>
        <taxon>Euteleostomi</taxon>
        <taxon>Actinopterygii</taxon>
        <taxon>Neopterygii</taxon>
        <taxon>Teleostei</taxon>
        <taxon>Neoteleostei</taxon>
        <taxon>Acanthomorphata</taxon>
        <taxon>Eupercaria</taxon>
        <taxon>Sciaenidae</taxon>
        <taxon>Nibea</taxon>
    </lineage>
</organism>
<evidence type="ECO:0000313" key="2">
    <source>
        <dbReference type="Proteomes" id="UP000805704"/>
    </source>
</evidence>